<accession>M4RNB0</accession>
<dbReference type="Proteomes" id="UP000011864">
    <property type="component" value="Chromosome"/>
</dbReference>
<dbReference type="HOGENOM" id="CLU_3346939_0_0_6"/>
<dbReference type="KEGG" id="gps:C427_3026"/>
<gene>
    <name evidence="1" type="ORF">C427_3026</name>
</gene>
<keyword evidence="2" id="KW-1185">Reference proteome</keyword>
<evidence type="ECO:0000313" key="2">
    <source>
        <dbReference type="Proteomes" id="UP000011864"/>
    </source>
</evidence>
<dbReference type="STRING" id="1129794.C427_3026"/>
<dbReference type="PATRIC" id="fig|1129794.4.peg.3009"/>
<protein>
    <submittedName>
        <fullName evidence="1">Uncharacterized protein</fullName>
    </submittedName>
</protein>
<sequence length="37" mass="4178">MIKTNRVNSDKIDCVAPIVNLDVHFGASNNKIYMVEK</sequence>
<reference evidence="1 2" key="1">
    <citation type="journal article" date="2013" name="Genome Announc.">
        <title>Complete Genome Sequence of Glaciecola psychrophila Strain 170T.</title>
        <authorList>
            <person name="Yin J."/>
            <person name="Chen J."/>
            <person name="Liu G."/>
            <person name="Yu Y."/>
            <person name="Song L."/>
            <person name="Wang X."/>
            <person name="Qu X."/>
        </authorList>
    </citation>
    <scope>NUCLEOTIDE SEQUENCE [LARGE SCALE GENOMIC DNA]</scope>
    <source>
        <strain evidence="1 2">170</strain>
    </source>
</reference>
<organism evidence="1 2">
    <name type="scientific">Paraglaciecola psychrophila 170</name>
    <dbReference type="NCBI Taxonomy" id="1129794"/>
    <lineage>
        <taxon>Bacteria</taxon>
        <taxon>Pseudomonadati</taxon>
        <taxon>Pseudomonadota</taxon>
        <taxon>Gammaproteobacteria</taxon>
        <taxon>Alteromonadales</taxon>
        <taxon>Alteromonadaceae</taxon>
        <taxon>Paraglaciecola</taxon>
    </lineage>
</organism>
<dbReference type="AlphaFoldDB" id="M4RNB0"/>
<proteinExistence type="predicted"/>
<name>M4RNB0_9ALTE</name>
<dbReference type="EMBL" id="CP003837">
    <property type="protein sequence ID" value="AGH45135.1"/>
    <property type="molecule type" value="Genomic_DNA"/>
</dbReference>
<evidence type="ECO:0000313" key="1">
    <source>
        <dbReference type="EMBL" id="AGH45135.1"/>
    </source>
</evidence>